<keyword evidence="1" id="KW-0812">Transmembrane</keyword>
<dbReference type="AlphaFoldDB" id="A0AAQ3NIF8"/>
<evidence type="ECO:0000256" key="1">
    <source>
        <dbReference type="SAM" id="Phobius"/>
    </source>
</evidence>
<keyword evidence="1" id="KW-0472">Membrane</keyword>
<dbReference type="Proteomes" id="UP001374535">
    <property type="component" value="Chromosome 5"/>
</dbReference>
<accession>A0AAQ3NIF8</accession>
<sequence>MEGVSFTLEDFTAALDKYDFDSEVGSKVTLAFLLLIILFDSILNWVVRKLRKIIFLMDIGLRVWVRLKVLCSTRITMEQLLTSLQSPRRICRCRKRASARLSTWKRRA</sequence>
<keyword evidence="3" id="KW-1185">Reference proteome</keyword>
<name>A0AAQ3NIF8_VIGMU</name>
<protein>
    <submittedName>
        <fullName evidence="2">Uncharacterized protein</fullName>
    </submittedName>
</protein>
<evidence type="ECO:0000313" key="2">
    <source>
        <dbReference type="EMBL" id="WVZ10340.1"/>
    </source>
</evidence>
<gene>
    <name evidence="2" type="ORF">V8G54_014870</name>
</gene>
<feature type="transmembrane region" description="Helical" evidence="1">
    <location>
        <begin position="28"/>
        <end position="47"/>
    </location>
</feature>
<keyword evidence="1" id="KW-1133">Transmembrane helix</keyword>
<dbReference type="EMBL" id="CP144696">
    <property type="protein sequence ID" value="WVZ10340.1"/>
    <property type="molecule type" value="Genomic_DNA"/>
</dbReference>
<proteinExistence type="predicted"/>
<evidence type="ECO:0000313" key="3">
    <source>
        <dbReference type="Proteomes" id="UP001374535"/>
    </source>
</evidence>
<reference evidence="2 3" key="1">
    <citation type="journal article" date="2023" name="Life. Sci Alliance">
        <title>Evolutionary insights into 3D genome organization and epigenetic landscape of Vigna mungo.</title>
        <authorList>
            <person name="Junaid A."/>
            <person name="Singh B."/>
            <person name="Bhatia S."/>
        </authorList>
    </citation>
    <scope>NUCLEOTIDE SEQUENCE [LARGE SCALE GENOMIC DNA]</scope>
    <source>
        <strain evidence="2">Urdbean</strain>
    </source>
</reference>
<organism evidence="2 3">
    <name type="scientific">Vigna mungo</name>
    <name type="common">Black gram</name>
    <name type="synonym">Phaseolus mungo</name>
    <dbReference type="NCBI Taxonomy" id="3915"/>
    <lineage>
        <taxon>Eukaryota</taxon>
        <taxon>Viridiplantae</taxon>
        <taxon>Streptophyta</taxon>
        <taxon>Embryophyta</taxon>
        <taxon>Tracheophyta</taxon>
        <taxon>Spermatophyta</taxon>
        <taxon>Magnoliopsida</taxon>
        <taxon>eudicotyledons</taxon>
        <taxon>Gunneridae</taxon>
        <taxon>Pentapetalae</taxon>
        <taxon>rosids</taxon>
        <taxon>fabids</taxon>
        <taxon>Fabales</taxon>
        <taxon>Fabaceae</taxon>
        <taxon>Papilionoideae</taxon>
        <taxon>50 kb inversion clade</taxon>
        <taxon>NPAAA clade</taxon>
        <taxon>indigoferoid/millettioid clade</taxon>
        <taxon>Phaseoleae</taxon>
        <taxon>Vigna</taxon>
    </lineage>
</organism>